<proteinExistence type="predicted"/>
<reference evidence="2 3" key="1">
    <citation type="submission" date="2018-04" db="EMBL/GenBank/DDBJ databases">
        <title>Genomic Encyclopedia of Archaeal and Bacterial Type Strains, Phase II (KMG-II): from individual species to whole genera.</title>
        <authorList>
            <person name="Goeker M."/>
        </authorList>
    </citation>
    <scope>NUCLEOTIDE SEQUENCE [LARGE SCALE GENOMIC DNA]</scope>
    <source>
        <strain evidence="2 3">DSM 45787</strain>
    </source>
</reference>
<dbReference type="EMBL" id="QBKR01000003">
    <property type="protein sequence ID" value="PTX64252.1"/>
    <property type="molecule type" value="Genomic_DNA"/>
</dbReference>
<dbReference type="Pfam" id="PF13302">
    <property type="entry name" value="Acetyltransf_3"/>
    <property type="match status" value="1"/>
</dbReference>
<evidence type="ECO:0000259" key="1">
    <source>
        <dbReference type="PROSITE" id="PS51186"/>
    </source>
</evidence>
<sequence>MHIRIPGSRVVLRDLEPGDPESIWYWKFESEDREHHRWNGPYYSMEAPPREDFDRRWGEELNRVGTLRPRRHLVIEIDGELKGTVNRYWVDPVTRWFEIGLVIFDSRCWSRGCGTEAFQMWIDYLFLSMDTVRLGISTWSGNERMIRLADRCGMVEEGRIRKARIVEGRYYDSVKMGLLREEWESGKRADLPLFYP</sequence>
<evidence type="ECO:0000313" key="3">
    <source>
        <dbReference type="Proteomes" id="UP000244240"/>
    </source>
</evidence>
<dbReference type="AlphaFoldDB" id="A0A2T6C7I4"/>
<dbReference type="OrthoDB" id="9795206at2"/>
<dbReference type="PANTHER" id="PTHR43415:SF4">
    <property type="entry name" value="N-ACETYLTRANSFERASE DOMAIN-CONTAINING PROTEIN"/>
    <property type="match status" value="1"/>
</dbReference>
<dbReference type="RefSeq" id="WP_108021826.1">
    <property type="nucleotide sequence ID" value="NZ_QBKR01000003.1"/>
</dbReference>
<dbReference type="GO" id="GO:0016747">
    <property type="term" value="F:acyltransferase activity, transferring groups other than amino-acyl groups"/>
    <property type="evidence" value="ECO:0007669"/>
    <property type="project" value="InterPro"/>
</dbReference>
<gene>
    <name evidence="2" type="ORF">C8P63_10334</name>
</gene>
<organism evidence="2 3">
    <name type="scientific">Melghirimyces profundicolus</name>
    <dbReference type="NCBI Taxonomy" id="1242148"/>
    <lineage>
        <taxon>Bacteria</taxon>
        <taxon>Bacillati</taxon>
        <taxon>Bacillota</taxon>
        <taxon>Bacilli</taxon>
        <taxon>Bacillales</taxon>
        <taxon>Thermoactinomycetaceae</taxon>
        <taxon>Melghirimyces</taxon>
    </lineage>
</organism>
<evidence type="ECO:0000313" key="2">
    <source>
        <dbReference type="EMBL" id="PTX64252.1"/>
    </source>
</evidence>
<dbReference type="Proteomes" id="UP000244240">
    <property type="component" value="Unassembled WGS sequence"/>
</dbReference>
<keyword evidence="3" id="KW-1185">Reference proteome</keyword>
<feature type="domain" description="N-acetyltransferase" evidence="1">
    <location>
        <begin position="10"/>
        <end position="181"/>
    </location>
</feature>
<name>A0A2T6C7I4_9BACL</name>
<accession>A0A2T6C7I4</accession>
<protein>
    <submittedName>
        <fullName evidence="2">RimJ/RimL family protein N-acetyltransferase</fullName>
    </submittedName>
</protein>
<dbReference type="PROSITE" id="PS51186">
    <property type="entry name" value="GNAT"/>
    <property type="match status" value="1"/>
</dbReference>
<dbReference type="SUPFAM" id="SSF55729">
    <property type="entry name" value="Acyl-CoA N-acyltransferases (Nat)"/>
    <property type="match status" value="1"/>
</dbReference>
<comment type="caution">
    <text evidence="2">The sequence shown here is derived from an EMBL/GenBank/DDBJ whole genome shotgun (WGS) entry which is preliminary data.</text>
</comment>
<dbReference type="Gene3D" id="3.40.630.30">
    <property type="match status" value="1"/>
</dbReference>
<dbReference type="PANTHER" id="PTHR43415">
    <property type="entry name" value="SPERMIDINE N(1)-ACETYLTRANSFERASE"/>
    <property type="match status" value="1"/>
</dbReference>
<keyword evidence="2" id="KW-0808">Transferase</keyword>
<dbReference type="InterPro" id="IPR016181">
    <property type="entry name" value="Acyl_CoA_acyltransferase"/>
</dbReference>
<dbReference type="InterPro" id="IPR000182">
    <property type="entry name" value="GNAT_dom"/>
</dbReference>